<reference evidence="8" key="1">
    <citation type="submission" date="2021-01" db="UniProtKB">
        <authorList>
            <consortium name="EnsemblMetazoa"/>
        </authorList>
    </citation>
    <scope>IDENTIFICATION</scope>
</reference>
<dbReference type="PROSITE" id="PS00616">
    <property type="entry name" value="HIS_ACID_PHOSPHAT_1"/>
    <property type="match status" value="1"/>
</dbReference>
<evidence type="ECO:0000256" key="2">
    <source>
        <dbReference type="ARBA" id="ARBA00005375"/>
    </source>
</evidence>
<dbReference type="PANTHER" id="PTHR11567:SF211">
    <property type="entry name" value="PROSTATIC ACID PHOSPHATASE"/>
    <property type="match status" value="1"/>
</dbReference>
<name>A0A7M7TAV5_NASVI</name>
<dbReference type="PANTHER" id="PTHR11567">
    <property type="entry name" value="ACID PHOSPHATASE-RELATED"/>
    <property type="match status" value="1"/>
</dbReference>
<comment type="similarity">
    <text evidence="2">Belongs to the histidine acid phosphatase family.</text>
</comment>
<dbReference type="GO" id="GO:0003993">
    <property type="term" value="F:acid phosphatase activity"/>
    <property type="evidence" value="ECO:0007669"/>
    <property type="project" value="UniProtKB-EC"/>
</dbReference>
<dbReference type="EnsemblMetazoa" id="XM_031932117">
    <property type="protein sequence ID" value="XP_031787977"/>
    <property type="gene ID" value="LOC100121918"/>
</dbReference>
<evidence type="ECO:0000256" key="3">
    <source>
        <dbReference type="ARBA" id="ARBA00012646"/>
    </source>
</evidence>
<dbReference type="RefSeq" id="XP_031787977.1">
    <property type="nucleotide sequence ID" value="XM_031932117.1"/>
</dbReference>
<evidence type="ECO:0000256" key="4">
    <source>
        <dbReference type="ARBA" id="ARBA00022729"/>
    </source>
</evidence>
<proteinExistence type="inferred from homology"/>
<dbReference type="OrthoDB" id="7699090at2759"/>
<keyword evidence="5" id="KW-0378">Hydrolase</keyword>
<dbReference type="KEGG" id="nvi:100121918"/>
<dbReference type="SUPFAM" id="SSF53254">
    <property type="entry name" value="Phosphoglycerate mutase-like"/>
    <property type="match status" value="1"/>
</dbReference>
<dbReference type="InterPro" id="IPR033379">
    <property type="entry name" value="Acid_Pase_AS"/>
</dbReference>
<evidence type="ECO:0000256" key="7">
    <source>
        <dbReference type="ARBA" id="ARBA00023180"/>
    </source>
</evidence>
<sequence length="385" mass="44252">MIDVNLIAQWCNFLTGKRFHLCNAINTDDLTLQLVQVVFRHGARTPSRAEALRVNVTNSAIYWPEGHIQLTNVGKQQAYKLGTLLRKKYDKFLGPYNPQEYYALTTGYTRTIMSLQLALAGLFPPAIQDSWSNKLHWRPIPFHRNPIDLDITLAPHQTKLCKDLYLETINNSIDFQRNLSKYTEFLENMENQTGFPFKTDFLYNSAWTLYAIEYHKAMGLPLPAIYTQNDSLYATMREVCKLSVDGMSMTPQLNRLNGGTLVRQFIENINKNRNAARPKKIYLYCSHDGTLHAFSKAQDFEAFYLPPVGSALIMEKYADSQKSEYLRMLSWDPADGEHVETVRIGNCDELCPFKDYLEIVKDNIATDEDLEYLNNEANKGSLLNE</sequence>
<keyword evidence="9" id="KW-1185">Reference proteome</keyword>
<evidence type="ECO:0000256" key="1">
    <source>
        <dbReference type="ARBA" id="ARBA00000032"/>
    </source>
</evidence>
<keyword evidence="4" id="KW-0732">Signal</keyword>
<dbReference type="CDD" id="cd07061">
    <property type="entry name" value="HP_HAP_like"/>
    <property type="match status" value="1"/>
</dbReference>
<dbReference type="InterPro" id="IPR050645">
    <property type="entry name" value="Histidine_acid_phosphatase"/>
</dbReference>
<dbReference type="InterPro" id="IPR029033">
    <property type="entry name" value="His_PPase_superfam"/>
</dbReference>
<comment type="catalytic activity">
    <reaction evidence="1">
        <text>a phosphate monoester + H2O = an alcohol + phosphate</text>
        <dbReference type="Rhea" id="RHEA:15017"/>
        <dbReference type="ChEBI" id="CHEBI:15377"/>
        <dbReference type="ChEBI" id="CHEBI:30879"/>
        <dbReference type="ChEBI" id="CHEBI:43474"/>
        <dbReference type="ChEBI" id="CHEBI:67140"/>
        <dbReference type="EC" id="3.1.3.2"/>
    </reaction>
</comment>
<dbReference type="EC" id="3.1.3.2" evidence="3"/>
<dbReference type="SMR" id="A0A7M7TAV5"/>
<dbReference type="Gene3D" id="3.40.50.1240">
    <property type="entry name" value="Phosphoglycerate mutase-like"/>
    <property type="match status" value="1"/>
</dbReference>
<dbReference type="Proteomes" id="UP000002358">
    <property type="component" value="Chromosome 5"/>
</dbReference>
<organism evidence="8 9">
    <name type="scientific">Nasonia vitripennis</name>
    <name type="common">Parasitic wasp</name>
    <dbReference type="NCBI Taxonomy" id="7425"/>
    <lineage>
        <taxon>Eukaryota</taxon>
        <taxon>Metazoa</taxon>
        <taxon>Ecdysozoa</taxon>
        <taxon>Arthropoda</taxon>
        <taxon>Hexapoda</taxon>
        <taxon>Insecta</taxon>
        <taxon>Pterygota</taxon>
        <taxon>Neoptera</taxon>
        <taxon>Endopterygota</taxon>
        <taxon>Hymenoptera</taxon>
        <taxon>Apocrita</taxon>
        <taxon>Proctotrupomorpha</taxon>
        <taxon>Chalcidoidea</taxon>
        <taxon>Pteromalidae</taxon>
        <taxon>Pteromalinae</taxon>
        <taxon>Nasonia</taxon>
    </lineage>
</organism>
<keyword evidence="7" id="KW-0325">Glycoprotein</keyword>
<dbReference type="InParanoid" id="A0A7M7TAV5"/>
<evidence type="ECO:0000313" key="8">
    <source>
        <dbReference type="EnsemblMetazoa" id="XP_031787977"/>
    </source>
</evidence>
<dbReference type="AlphaFoldDB" id="A0A7M7TAV5"/>
<keyword evidence="6" id="KW-1015">Disulfide bond</keyword>
<evidence type="ECO:0000256" key="5">
    <source>
        <dbReference type="ARBA" id="ARBA00022801"/>
    </source>
</evidence>
<protein>
    <recommendedName>
        <fullName evidence="3">acid phosphatase</fullName>
        <ecNumber evidence="3">3.1.3.2</ecNumber>
    </recommendedName>
</protein>
<dbReference type="Pfam" id="PF00328">
    <property type="entry name" value="His_Phos_2"/>
    <property type="match status" value="1"/>
</dbReference>
<accession>A0A7M7TAV5</accession>
<dbReference type="InterPro" id="IPR000560">
    <property type="entry name" value="His_Pase_clade-2"/>
</dbReference>
<evidence type="ECO:0000256" key="6">
    <source>
        <dbReference type="ARBA" id="ARBA00023157"/>
    </source>
</evidence>
<dbReference type="GeneID" id="100121918"/>
<evidence type="ECO:0000313" key="9">
    <source>
        <dbReference type="Proteomes" id="UP000002358"/>
    </source>
</evidence>